<evidence type="ECO:0000313" key="1">
    <source>
        <dbReference type="EMBL" id="MFC3912284.1"/>
    </source>
</evidence>
<gene>
    <name evidence="1" type="ORF">ACFOSS_02240</name>
</gene>
<keyword evidence="2" id="KW-1185">Reference proteome</keyword>
<sequence length="221" mass="25464">MDYVIETLKSFNAKIERLERSGFAKKFENEVPEVMAKFESPINFQSHGDGNFTLGGKIESWVPDYNEDEIDAVVLTYRVLTQNNDRISLASLAKIYNSDWFPEEGMQRFNEAREKVNEYLDSPATVYFEDGWITIRSLMDIIIYGGLAHTNLKKERIFNSWVRSGASGFFKVEFMAALKFMLSYFKYFKELNEVTIQVIEYNKQLNADSGAVAPLPARRLG</sequence>
<proteinExistence type="predicted"/>
<accession>A0ABV8CJJ4</accession>
<evidence type="ECO:0000313" key="2">
    <source>
        <dbReference type="Proteomes" id="UP001595692"/>
    </source>
</evidence>
<dbReference type="EMBL" id="JBHSAF010000001">
    <property type="protein sequence ID" value="MFC3912284.1"/>
    <property type="molecule type" value="Genomic_DNA"/>
</dbReference>
<organism evidence="1 2">
    <name type="scientific">Pseudaeromonas sharmana</name>
    <dbReference type="NCBI Taxonomy" id="328412"/>
    <lineage>
        <taxon>Bacteria</taxon>
        <taxon>Pseudomonadati</taxon>
        <taxon>Pseudomonadota</taxon>
        <taxon>Gammaproteobacteria</taxon>
        <taxon>Aeromonadales</taxon>
        <taxon>Aeromonadaceae</taxon>
        <taxon>Pseudaeromonas</taxon>
    </lineage>
</organism>
<reference evidence="2" key="1">
    <citation type="journal article" date="2019" name="Int. J. Syst. Evol. Microbiol.">
        <title>The Global Catalogue of Microorganisms (GCM) 10K type strain sequencing project: providing services to taxonomists for standard genome sequencing and annotation.</title>
        <authorList>
            <consortium name="The Broad Institute Genomics Platform"/>
            <consortium name="The Broad Institute Genome Sequencing Center for Infectious Disease"/>
            <person name="Wu L."/>
            <person name="Ma J."/>
        </authorList>
    </citation>
    <scope>NUCLEOTIDE SEQUENCE [LARGE SCALE GENOMIC DNA]</scope>
    <source>
        <strain evidence="2">CCUG 54939</strain>
    </source>
</reference>
<protein>
    <submittedName>
        <fullName evidence="1">Uncharacterized protein</fullName>
    </submittedName>
</protein>
<comment type="caution">
    <text evidence="1">The sequence shown here is derived from an EMBL/GenBank/DDBJ whole genome shotgun (WGS) entry which is preliminary data.</text>
</comment>
<name>A0ABV8CJJ4_9GAMM</name>
<dbReference type="Proteomes" id="UP001595692">
    <property type="component" value="Unassembled WGS sequence"/>
</dbReference>
<dbReference type="RefSeq" id="WP_377150387.1">
    <property type="nucleotide sequence ID" value="NZ_JBHSAF010000001.1"/>
</dbReference>